<accession>A0AAR2IQC3</accession>
<evidence type="ECO:0000256" key="3">
    <source>
        <dbReference type="ARBA" id="ARBA00023157"/>
    </source>
</evidence>
<dbReference type="PROSITE" id="PS51910">
    <property type="entry name" value="GH18_2"/>
    <property type="match status" value="1"/>
</dbReference>
<dbReference type="SUPFAM" id="SSF54556">
    <property type="entry name" value="Chitinase insertion domain"/>
    <property type="match status" value="1"/>
</dbReference>
<evidence type="ECO:0000313" key="8">
    <source>
        <dbReference type="Proteomes" id="UP001501920"/>
    </source>
</evidence>
<keyword evidence="3" id="KW-1015">Disulfide bond</keyword>
<reference evidence="7" key="2">
    <citation type="submission" date="2025-08" db="UniProtKB">
        <authorList>
            <consortium name="Ensembl"/>
        </authorList>
    </citation>
    <scope>IDENTIFICATION</scope>
</reference>
<keyword evidence="8" id="KW-1185">Reference proteome</keyword>
<comment type="similarity">
    <text evidence="5">Belongs to the glycosyl hydrolase 18 family.</text>
</comment>
<dbReference type="FunFam" id="3.10.50.10:FF:000001">
    <property type="entry name" value="Chitinase 3-like 1"/>
    <property type="match status" value="1"/>
</dbReference>
<dbReference type="InterPro" id="IPR017853">
    <property type="entry name" value="GH"/>
</dbReference>
<dbReference type="InterPro" id="IPR029070">
    <property type="entry name" value="Chitinase_insertion_sf"/>
</dbReference>
<organism evidence="7 8">
    <name type="scientific">Pygocentrus nattereri</name>
    <name type="common">Red-bellied piranha</name>
    <dbReference type="NCBI Taxonomy" id="42514"/>
    <lineage>
        <taxon>Eukaryota</taxon>
        <taxon>Metazoa</taxon>
        <taxon>Chordata</taxon>
        <taxon>Craniata</taxon>
        <taxon>Vertebrata</taxon>
        <taxon>Euteleostomi</taxon>
        <taxon>Actinopterygii</taxon>
        <taxon>Neopterygii</taxon>
        <taxon>Teleostei</taxon>
        <taxon>Ostariophysi</taxon>
        <taxon>Characiformes</taxon>
        <taxon>Characoidei</taxon>
        <taxon>Pygocentrus</taxon>
    </lineage>
</organism>
<evidence type="ECO:0000313" key="7">
    <source>
        <dbReference type="Ensembl" id="ENSPNAP00000040237.1"/>
    </source>
</evidence>
<dbReference type="GeneTree" id="ENSGT00940000161149"/>
<reference evidence="7" key="3">
    <citation type="submission" date="2025-09" db="UniProtKB">
        <authorList>
            <consortium name="Ensembl"/>
        </authorList>
    </citation>
    <scope>IDENTIFICATION</scope>
</reference>
<reference evidence="7 8" key="1">
    <citation type="submission" date="2020-10" db="EMBL/GenBank/DDBJ databases">
        <title>Pygocentrus nattereri (red-bellied piranha) genome, fPygNat1, primary haplotype.</title>
        <authorList>
            <person name="Myers G."/>
            <person name="Meyer A."/>
            <person name="Karagic N."/>
            <person name="Pippel M."/>
            <person name="Winkler S."/>
            <person name="Tracey A."/>
            <person name="Wood J."/>
            <person name="Formenti G."/>
            <person name="Howe K."/>
            <person name="Fedrigo O."/>
            <person name="Jarvis E.D."/>
        </authorList>
    </citation>
    <scope>NUCLEOTIDE SEQUENCE [LARGE SCALE GENOMIC DNA]</scope>
</reference>
<evidence type="ECO:0000256" key="1">
    <source>
        <dbReference type="ARBA" id="ARBA00022729"/>
    </source>
</evidence>
<dbReference type="SUPFAM" id="SSF51445">
    <property type="entry name" value="(Trans)glycosidases"/>
    <property type="match status" value="1"/>
</dbReference>
<dbReference type="GO" id="GO:0008061">
    <property type="term" value="F:chitin binding"/>
    <property type="evidence" value="ECO:0007669"/>
    <property type="project" value="InterPro"/>
</dbReference>
<evidence type="ECO:0000256" key="4">
    <source>
        <dbReference type="ARBA" id="ARBA00023295"/>
    </source>
</evidence>
<keyword evidence="4" id="KW-0326">Glycosidase</keyword>
<evidence type="ECO:0000256" key="5">
    <source>
        <dbReference type="RuleBase" id="RU004453"/>
    </source>
</evidence>
<dbReference type="InterPro" id="IPR011583">
    <property type="entry name" value="Chitinase_II/V-like_cat"/>
</dbReference>
<dbReference type="InterPro" id="IPR001223">
    <property type="entry name" value="Glyco_hydro18_cat"/>
</dbReference>
<dbReference type="SMART" id="SM00636">
    <property type="entry name" value="Glyco_18"/>
    <property type="match status" value="1"/>
</dbReference>
<protein>
    <submittedName>
        <fullName evidence="7">Chitinase, acidic.1</fullName>
    </submittedName>
</protein>
<dbReference type="GO" id="GO:0006032">
    <property type="term" value="P:chitin catabolic process"/>
    <property type="evidence" value="ECO:0007669"/>
    <property type="project" value="UniProtKB-ARBA"/>
</dbReference>
<dbReference type="PANTHER" id="PTHR11177">
    <property type="entry name" value="CHITINASE"/>
    <property type="match status" value="1"/>
</dbReference>
<dbReference type="InterPro" id="IPR001579">
    <property type="entry name" value="Glyco_hydro_18_chit_AS"/>
</dbReference>
<dbReference type="Pfam" id="PF00704">
    <property type="entry name" value="Glyco_hydro_18"/>
    <property type="match status" value="1"/>
</dbReference>
<sequence length="423" mass="48053">GSKYFFIALIIATSVPFYFLQVSASRLVCYFTNWSQYRAGSGRFLPENVDPNLCTHLIYAFAIINYTNQLVTKEWNDEVFYTAFKTLKTRNPMLKTLLSVREWDNAQFSVMASTTASRQAFIKSSIRFLRNYGFDGLDLDWECLGSAGTQPQDKLSFTLLCKELLEAFKLESERNTYSRLMLTAAVPAKKEIIDRGYDIPQISKYLDFINVKTFDFHGRESGVTRHHSPLYMGINDLEDDVNCNADFALRYWRDQGAPAEKLLMGLPTYGRSIILISAESGVGAPASSFASPGPYTQEMGLWSYFEICPFLNGAKIQWIEEQKVPFAVKGNQWVGFDNQQSYEFKVKYLKEQTLGGAFVWTLDLDDFSGCFCGQGTYPLISYLKRLLIMGKFISASGAAGFHFMQITPDTTCLINWSAYLVHF</sequence>
<dbReference type="AlphaFoldDB" id="A0AAR2IQC3"/>
<keyword evidence="1" id="KW-0732">Signal</keyword>
<dbReference type="Gene3D" id="3.10.50.10">
    <property type="match status" value="1"/>
</dbReference>
<dbReference type="InterPro" id="IPR050314">
    <property type="entry name" value="Glycosyl_Hydrlase_18"/>
</dbReference>
<name>A0AAR2IQC3_PYGNA</name>
<dbReference type="FunFam" id="3.20.20.80:FF:000007">
    <property type="entry name" value="Acidic mammalian chitinase"/>
    <property type="match status" value="1"/>
</dbReference>
<dbReference type="GO" id="GO:0005975">
    <property type="term" value="P:carbohydrate metabolic process"/>
    <property type="evidence" value="ECO:0007669"/>
    <property type="project" value="InterPro"/>
</dbReference>
<feature type="domain" description="GH18" evidence="6">
    <location>
        <begin position="25"/>
        <end position="390"/>
    </location>
</feature>
<dbReference type="GO" id="GO:0004568">
    <property type="term" value="F:chitinase activity"/>
    <property type="evidence" value="ECO:0007669"/>
    <property type="project" value="UniProtKB-ARBA"/>
</dbReference>
<dbReference type="CDD" id="cd02872">
    <property type="entry name" value="GH18_chitolectin_chitotriosidase"/>
    <property type="match status" value="1"/>
</dbReference>
<keyword evidence="2" id="KW-0378">Hydrolase</keyword>
<dbReference type="PROSITE" id="PS01095">
    <property type="entry name" value="GH18_1"/>
    <property type="match status" value="1"/>
</dbReference>
<evidence type="ECO:0000256" key="2">
    <source>
        <dbReference type="ARBA" id="ARBA00022801"/>
    </source>
</evidence>
<proteinExistence type="inferred from homology"/>
<dbReference type="Proteomes" id="UP001501920">
    <property type="component" value="Chromosome 21"/>
</dbReference>
<dbReference type="GO" id="GO:0005576">
    <property type="term" value="C:extracellular region"/>
    <property type="evidence" value="ECO:0007669"/>
    <property type="project" value="TreeGrafter"/>
</dbReference>
<dbReference type="PANTHER" id="PTHR11177:SF248">
    <property type="entry name" value="CHITOTRIOSIDASE-1"/>
    <property type="match status" value="1"/>
</dbReference>
<dbReference type="Gene3D" id="3.20.20.80">
    <property type="entry name" value="Glycosidases"/>
    <property type="match status" value="1"/>
</dbReference>
<evidence type="ECO:0000259" key="6">
    <source>
        <dbReference type="PROSITE" id="PS51910"/>
    </source>
</evidence>
<dbReference type="Ensembl" id="ENSPNAT00000041496.1">
    <property type="protein sequence ID" value="ENSPNAP00000040237.1"/>
    <property type="gene ID" value="ENSPNAG00000013167.2"/>
</dbReference>